<dbReference type="KEGG" id="sgy:Sgly_1280"/>
<keyword evidence="2" id="KW-1185">Reference proteome</keyword>
<name>F0SV92_SYNGF</name>
<proteinExistence type="predicted"/>
<accession>F0SV92</accession>
<reference evidence="1 2" key="1">
    <citation type="journal article" date="2011" name="Stand. Genomic Sci.">
        <title>Complete genome sequence of Syntrophobotulus glycolicus type strain (FlGlyR).</title>
        <authorList>
            <person name="Han C."/>
            <person name="Mwirichia R."/>
            <person name="Chertkov O."/>
            <person name="Held B."/>
            <person name="Lapidus A."/>
            <person name="Nolan M."/>
            <person name="Lucas S."/>
            <person name="Hammon N."/>
            <person name="Deshpande S."/>
            <person name="Cheng J.F."/>
            <person name="Tapia R."/>
            <person name="Goodwin L."/>
            <person name="Pitluck S."/>
            <person name="Huntemann M."/>
            <person name="Liolios K."/>
            <person name="Ivanova N."/>
            <person name="Pagani I."/>
            <person name="Mavromatis K."/>
            <person name="Ovchinikova G."/>
            <person name="Pati A."/>
            <person name="Chen A."/>
            <person name="Palaniappan K."/>
            <person name="Land M."/>
            <person name="Hauser L."/>
            <person name="Brambilla E.M."/>
            <person name="Rohde M."/>
            <person name="Spring S."/>
            <person name="Sikorski J."/>
            <person name="Goker M."/>
            <person name="Woyke T."/>
            <person name="Bristow J."/>
            <person name="Eisen J.A."/>
            <person name="Markowitz V."/>
            <person name="Hugenholtz P."/>
            <person name="Kyrpides N.C."/>
            <person name="Klenk H.P."/>
            <person name="Detter J.C."/>
        </authorList>
    </citation>
    <scope>NUCLEOTIDE SEQUENCE [LARGE SCALE GENOMIC DNA]</scope>
    <source>
        <strain evidence="2">DSM 8271 / FlGlyR</strain>
    </source>
</reference>
<dbReference type="Proteomes" id="UP000007488">
    <property type="component" value="Chromosome"/>
</dbReference>
<dbReference type="OrthoDB" id="2665969at2"/>
<protein>
    <submittedName>
        <fullName evidence="1">Uncharacterized protein</fullName>
    </submittedName>
</protein>
<gene>
    <name evidence="1" type="ordered locus">Sgly_1280</name>
</gene>
<sequence length="73" mass="8305">MTLTFTLQMNLTMTTTLSPYDCGELLMPPTAFREADMRLHGLSLIRIGLCVPQEFQEYCVYHPPLKLLASRAN</sequence>
<evidence type="ECO:0000313" key="2">
    <source>
        <dbReference type="Proteomes" id="UP000007488"/>
    </source>
</evidence>
<dbReference type="HOGENOM" id="CLU_2703549_0_0_9"/>
<dbReference type="AlphaFoldDB" id="F0SV92"/>
<dbReference type="EMBL" id="CP002547">
    <property type="protein sequence ID" value="ADY55592.1"/>
    <property type="molecule type" value="Genomic_DNA"/>
</dbReference>
<organism evidence="1 2">
    <name type="scientific">Syntrophobotulus glycolicus (strain DSM 8271 / FlGlyR)</name>
    <dbReference type="NCBI Taxonomy" id="645991"/>
    <lineage>
        <taxon>Bacteria</taxon>
        <taxon>Bacillati</taxon>
        <taxon>Bacillota</taxon>
        <taxon>Clostridia</taxon>
        <taxon>Eubacteriales</taxon>
        <taxon>Desulfitobacteriaceae</taxon>
        <taxon>Syntrophobotulus</taxon>
    </lineage>
</organism>
<reference evidence="2" key="2">
    <citation type="submission" date="2011-02" db="EMBL/GenBank/DDBJ databases">
        <title>The complete genome of Syntrophobotulus glycolicus DSM 8271.</title>
        <authorList>
            <person name="Lucas S."/>
            <person name="Copeland A."/>
            <person name="Lapidus A."/>
            <person name="Bruce D."/>
            <person name="Goodwin L."/>
            <person name="Pitluck S."/>
            <person name="Kyrpides N."/>
            <person name="Mavromatis K."/>
            <person name="Pagani I."/>
            <person name="Ivanova N."/>
            <person name="Mikhailova N."/>
            <person name="Chertkov O."/>
            <person name="Held B."/>
            <person name="Detter J.C."/>
            <person name="Tapia R."/>
            <person name="Han C."/>
            <person name="Land M."/>
            <person name="Hauser L."/>
            <person name="Markowitz V."/>
            <person name="Cheng J.-F."/>
            <person name="Hugenholtz P."/>
            <person name="Woyke T."/>
            <person name="Wu D."/>
            <person name="Spring S."/>
            <person name="Schroeder M."/>
            <person name="Brambilla E."/>
            <person name="Klenk H.-P."/>
            <person name="Eisen J.A."/>
        </authorList>
    </citation>
    <scope>NUCLEOTIDE SEQUENCE [LARGE SCALE GENOMIC DNA]</scope>
    <source>
        <strain evidence="2">DSM 8271 / FlGlyR</strain>
    </source>
</reference>
<evidence type="ECO:0000313" key="1">
    <source>
        <dbReference type="EMBL" id="ADY55592.1"/>
    </source>
</evidence>